<accession>A0A1U7ILN4</accession>
<proteinExistence type="predicted"/>
<evidence type="ECO:0000313" key="1">
    <source>
        <dbReference type="EMBL" id="OKH38126.1"/>
    </source>
</evidence>
<reference evidence="1 2" key="1">
    <citation type="submission" date="2016-11" db="EMBL/GenBank/DDBJ databases">
        <title>Draft Genome Sequences of Nine Cyanobacterial Strains from Diverse Habitats.</title>
        <authorList>
            <person name="Zhu T."/>
            <person name="Hou S."/>
            <person name="Lu X."/>
            <person name="Hess W.R."/>
        </authorList>
    </citation>
    <scope>NUCLEOTIDE SEQUENCE [LARGE SCALE GENOMIC DNA]</scope>
    <source>
        <strain evidence="1 2">IAM M-71</strain>
    </source>
</reference>
<organism evidence="1 2">
    <name type="scientific">[Phormidium ambiguum] IAM M-71</name>
    <dbReference type="NCBI Taxonomy" id="454136"/>
    <lineage>
        <taxon>Bacteria</taxon>
        <taxon>Bacillati</taxon>
        <taxon>Cyanobacteriota</taxon>
        <taxon>Cyanophyceae</taxon>
        <taxon>Oscillatoriophycideae</taxon>
        <taxon>Aerosakkonematales</taxon>
        <taxon>Aerosakkonemataceae</taxon>
        <taxon>Floridanema</taxon>
    </lineage>
</organism>
<evidence type="ECO:0000313" key="2">
    <source>
        <dbReference type="Proteomes" id="UP000185860"/>
    </source>
</evidence>
<sequence>MSGKNAYCTVKLLMRKHLRSVKDHTHLLAEQKDKYTNLLWAYNLLNTLLRSDEEFLPLCKNELDSKTLEQSAQNVSFDEVKFLSEPDAIPYWEIVRDIDLGVLNGYLDYWNFVEELMITDKVNEEDLTKHFKVLKYILNEVLASDCFSERYKGRLEERYIHLWDKRLYFAAQNKLAELAANFSHIY</sequence>
<dbReference type="Proteomes" id="UP000185860">
    <property type="component" value="Unassembled WGS sequence"/>
</dbReference>
<comment type="caution">
    <text evidence="1">The sequence shown here is derived from an EMBL/GenBank/DDBJ whole genome shotgun (WGS) entry which is preliminary data.</text>
</comment>
<protein>
    <submittedName>
        <fullName evidence="1">Uncharacterized protein</fullName>
    </submittedName>
</protein>
<name>A0A1U7ILN4_9CYAN</name>
<dbReference type="AlphaFoldDB" id="A0A1U7ILN4"/>
<dbReference type="RefSeq" id="WP_073593566.1">
    <property type="nucleotide sequence ID" value="NZ_MRCE01000009.1"/>
</dbReference>
<dbReference type="EMBL" id="MRCE01000009">
    <property type="protein sequence ID" value="OKH38126.1"/>
    <property type="molecule type" value="Genomic_DNA"/>
</dbReference>
<gene>
    <name evidence="1" type="ORF">NIES2119_11255</name>
</gene>